<feature type="non-terminal residue" evidence="2">
    <location>
        <position position="1"/>
    </location>
</feature>
<accession>A0A813HN34</accession>
<gene>
    <name evidence="2" type="ORF">PGLA2088_LOCUS2042</name>
</gene>
<evidence type="ECO:0000256" key="1">
    <source>
        <dbReference type="SAM" id="MobiDB-lite"/>
    </source>
</evidence>
<organism evidence="2 3">
    <name type="scientific">Polarella glacialis</name>
    <name type="common">Dinoflagellate</name>
    <dbReference type="NCBI Taxonomy" id="89957"/>
    <lineage>
        <taxon>Eukaryota</taxon>
        <taxon>Sar</taxon>
        <taxon>Alveolata</taxon>
        <taxon>Dinophyceae</taxon>
        <taxon>Suessiales</taxon>
        <taxon>Suessiaceae</taxon>
        <taxon>Polarella</taxon>
    </lineage>
</organism>
<reference evidence="2" key="1">
    <citation type="submission" date="2021-02" db="EMBL/GenBank/DDBJ databases">
        <authorList>
            <person name="Dougan E. K."/>
            <person name="Rhodes N."/>
            <person name="Thang M."/>
            <person name="Chan C."/>
        </authorList>
    </citation>
    <scope>NUCLEOTIDE SEQUENCE</scope>
</reference>
<dbReference type="EMBL" id="CAJNNW010001645">
    <property type="protein sequence ID" value="CAE8640051.1"/>
    <property type="molecule type" value="Genomic_DNA"/>
</dbReference>
<evidence type="ECO:0000313" key="3">
    <source>
        <dbReference type="Proteomes" id="UP000626109"/>
    </source>
</evidence>
<dbReference type="AlphaFoldDB" id="A0A813HN34"/>
<comment type="caution">
    <text evidence="2">The sequence shown here is derived from an EMBL/GenBank/DDBJ whole genome shotgun (WGS) entry which is preliminary data.</text>
</comment>
<sequence length="135" mass="15374">ILRRRYDRTMEKLNPDSKPKSIPQESDHPEPVSRRGVNLALTDSLDMDDLFASARQPPQRAPAPAVKNNIDVVMEEVFGAEDDKEGDEGIAEYLTEVQKRSKKADKFSKRVVKSVEERKQDYEDTKDRIMVITAG</sequence>
<feature type="compositionally biased region" description="Basic and acidic residues" evidence="1">
    <location>
        <begin position="7"/>
        <end position="33"/>
    </location>
</feature>
<evidence type="ECO:0000313" key="2">
    <source>
        <dbReference type="EMBL" id="CAE8640051.1"/>
    </source>
</evidence>
<name>A0A813HN34_POLGL</name>
<feature type="region of interest" description="Disordered" evidence="1">
    <location>
        <begin position="1"/>
        <end position="36"/>
    </location>
</feature>
<protein>
    <submittedName>
        <fullName evidence="2">Uncharacterized protein</fullName>
    </submittedName>
</protein>
<dbReference type="Proteomes" id="UP000626109">
    <property type="component" value="Unassembled WGS sequence"/>
</dbReference>
<proteinExistence type="predicted"/>
<feature type="non-terminal residue" evidence="2">
    <location>
        <position position="135"/>
    </location>
</feature>